<comment type="caution">
    <text evidence="2">The sequence shown here is derived from an EMBL/GenBank/DDBJ whole genome shotgun (WGS) entry which is preliminary data.</text>
</comment>
<evidence type="ECO:0000313" key="2">
    <source>
        <dbReference type="EMBL" id="MPC14951.1"/>
    </source>
</evidence>
<dbReference type="AlphaFoldDB" id="A0A5B7D174"/>
<gene>
    <name evidence="2" type="ORF">E2C01_007731</name>
</gene>
<name>A0A5B7D174_PORTR</name>
<sequence>MKVCWRNGQESVGDGSGVGADGSPVYIKEILLLGSGGEITLCLLKYKVTKTRELPVTGGIKSDDHEGKKETLLQRHEVKTSPCHLPALTTHY</sequence>
<dbReference type="EMBL" id="VSRR010000391">
    <property type="protein sequence ID" value="MPC14951.1"/>
    <property type="molecule type" value="Genomic_DNA"/>
</dbReference>
<proteinExistence type="predicted"/>
<evidence type="ECO:0000256" key="1">
    <source>
        <dbReference type="SAM" id="MobiDB-lite"/>
    </source>
</evidence>
<keyword evidence="3" id="KW-1185">Reference proteome</keyword>
<feature type="region of interest" description="Disordered" evidence="1">
    <location>
        <begin position="1"/>
        <end position="21"/>
    </location>
</feature>
<dbReference type="Proteomes" id="UP000324222">
    <property type="component" value="Unassembled WGS sequence"/>
</dbReference>
<evidence type="ECO:0000313" key="3">
    <source>
        <dbReference type="Proteomes" id="UP000324222"/>
    </source>
</evidence>
<protein>
    <submittedName>
        <fullName evidence="2">Uncharacterized protein</fullName>
    </submittedName>
</protein>
<organism evidence="2 3">
    <name type="scientific">Portunus trituberculatus</name>
    <name type="common">Swimming crab</name>
    <name type="synonym">Neptunus trituberculatus</name>
    <dbReference type="NCBI Taxonomy" id="210409"/>
    <lineage>
        <taxon>Eukaryota</taxon>
        <taxon>Metazoa</taxon>
        <taxon>Ecdysozoa</taxon>
        <taxon>Arthropoda</taxon>
        <taxon>Crustacea</taxon>
        <taxon>Multicrustacea</taxon>
        <taxon>Malacostraca</taxon>
        <taxon>Eumalacostraca</taxon>
        <taxon>Eucarida</taxon>
        <taxon>Decapoda</taxon>
        <taxon>Pleocyemata</taxon>
        <taxon>Brachyura</taxon>
        <taxon>Eubrachyura</taxon>
        <taxon>Portunoidea</taxon>
        <taxon>Portunidae</taxon>
        <taxon>Portuninae</taxon>
        <taxon>Portunus</taxon>
    </lineage>
</organism>
<accession>A0A5B7D174</accession>
<reference evidence="2 3" key="1">
    <citation type="submission" date="2019-05" db="EMBL/GenBank/DDBJ databases">
        <title>Another draft genome of Portunus trituberculatus and its Hox gene families provides insights of decapod evolution.</title>
        <authorList>
            <person name="Jeong J.-H."/>
            <person name="Song I."/>
            <person name="Kim S."/>
            <person name="Choi T."/>
            <person name="Kim D."/>
            <person name="Ryu S."/>
            <person name="Kim W."/>
        </authorList>
    </citation>
    <scope>NUCLEOTIDE SEQUENCE [LARGE SCALE GENOMIC DNA]</scope>
    <source>
        <tissue evidence="2">Muscle</tissue>
    </source>
</reference>